<accession>A0A8J3I0W5</accession>
<dbReference type="Gene3D" id="3.20.20.140">
    <property type="entry name" value="Metal-dependent hydrolases"/>
    <property type="match status" value="1"/>
</dbReference>
<feature type="domain" description="Polymerase/histidinol phosphatase N-terminal" evidence="1">
    <location>
        <begin position="16"/>
        <end position="81"/>
    </location>
</feature>
<comment type="caution">
    <text evidence="2">The sequence shown here is derived from an EMBL/GenBank/DDBJ whole genome shotgun (WGS) entry which is preliminary data.</text>
</comment>
<dbReference type="SMART" id="SM00481">
    <property type="entry name" value="POLIIIAc"/>
    <property type="match status" value="1"/>
</dbReference>
<gene>
    <name evidence="2" type="ORF">KSX_10270</name>
</gene>
<dbReference type="EMBL" id="BNJF01000001">
    <property type="protein sequence ID" value="GHO42864.1"/>
    <property type="molecule type" value="Genomic_DNA"/>
</dbReference>
<sequence>MDTLTHGLRLAPGDAIDLQMHTTFSDGKWTPEQLIDYLANERFGLVAITDHEGTVSTARLQQLGHERNLPVLAAAEMSGLWRGQFVDILCYGFDPAHNELQAIAEQITTRQQDNIRQAYQSLQRQGFSFPHQKEVLAHNQGKVRTMDDIIDLLEKHGYATDPETPYRLLDETGFHFATHDATRIVEAAHRSDAIAILAHPGRGEPWAIFDEPTLDQFRAEVPIDGLEAHYTTHTPEQTAMFLAYAQKHHLLTSSGSDSHGPNRKPIKYPASYSRALLERLGIQVH</sequence>
<dbReference type="Proteomes" id="UP000612362">
    <property type="component" value="Unassembled WGS sequence"/>
</dbReference>
<evidence type="ECO:0000259" key="1">
    <source>
        <dbReference type="SMART" id="SM00481"/>
    </source>
</evidence>
<protein>
    <submittedName>
        <fullName evidence="2">Phosphotransferase</fullName>
    </submittedName>
</protein>
<dbReference type="SUPFAM" id="SSF89550">
    <property type="entry name" value="PHP domain-like"/>
    <property type="match status" value="1"/>
</dbReference>
<dbReference type="Gene3D" id="1.10.150.650">
    <property type="match status" value="1"/>
</dbReference>
<dbReference type="InterPro" id="IPR003141">
    <property type="entry name" value="Pol/His_phosphatase_N"/>
</dbReference>
<dbReference type="PANTHER" id="PTHR42924:SF3">
    <property type="entry name" value="POLYMERASE_HISTIDINOL PHOSPHATASE N-TERMINAL DOMAIN-CONTAINING PROTEIN"/>
    <property type="match status" value="1"/>
</dbReference>
<proteinExistence type="predicted"/>
<dbReference type="RefSeq" id="WP_220192363.1">
    <property type="nucleotide sequence ID" value="NZ_BNJF01000001.1"/>
</dbReference>
<name>A0A8J3I0W5_9CHLR</name>
<evidence type="ECO:0000313" key="3">
    <source>
        <dbReference type="Proteomes" id="UP000612362"/>
    </source>
</evidence>
<dbReference type="GO" id="GO:0035312">
    <property type="term" value="F:5'-3' DNA exonuclease activity"/>
    <property type="evidence" value="ECO:0007669"/>
    <property type="project" value="TreeGrafter"/>
</dbReference>
<dbReference type="InterPro" id="IPR052018">
    <property type="entry name" value="PHP_domain"/>
</dbReference>
<evidence type="ECO:0000313" key="2">
    <source>
        <dbReference type="EMBL" id="GHO42864.1"/>
    </source>
</evidence>
<reference evidence="2" key="1">
    <citation type="submission" date="2020-10" db="EMBL/GenBank/DDBJ databases">
        <title>Taxonomic study of unclassified bacteria belonging to the class Ktedonobacteria.</title>
        <authorList>
            <person name="Yabe S."/>
            <person name="Wang C.M."/>
            <person name="Zheng Y."/>
            <person name="Sakai Y."/>
            <person name="Cavaletti L."/>
            <person name="Monciardini P."/>
            <person name="Donadio S."/>
        </authorList>
    </citation>
    <scope>NUCLEOTIDE SEQUENCE</scope>
    <source>
        <strain evidence="2">SOSP1-1</strain>
    </source>
</reference>
<dbReference type="AlphaFoldDB" id="A0A8J3I0W5"/>
<dbReference type="InterPro" id="IPR016195">
    <property type="entry name" value="Pol/histidinol_Pase-like"/>
</dbReference>
<keyword evidence="3" id="KW-1185">Reference proteome</keyword>
<dbReference type="GO" id="GO:0004534">
    <property type="term" value="F:5'-3' RNA exonuclease activity"/>
    <property type="evidence" value="ECO:0007669"/>
    <property type="project" value="TreeGrafter"/>
</dbReference>
<dbReference type="PANTHER" id="PTHR42924">
    <property type="entry name" value="EXONUCLEASE"/>
    <property type="match status" value="1"/>
</dbReference>
<organism evidence="2 3">
    <name type="scientific">Ktedonospora formicarum</name>
    <dbReference type="NCBI Taxonomy" id="2778364"/>
    <lineage>
        <taxon>Bacteria</taxon>
        <taxon>Bacillati</taxon>
        <taxon>Chloroflexota</taxon>
        <taxon>Ktedonobacteria</taxon>
        <taxon>Ktedonobacterales</taxon>
        <taxon>Ktedonobacteraceae</taxon>
        <taxon>Ktedonospora</taxon>
    </lineage>
</organism>